<dbReference type="PROSITE" id="PS51103">
    <property type="entry name" value="PTS_EIIC_TYPE_1"/>
    <property type="match status" value="1"/>
</dbReference>
<feature type="domain" description="PTS EIIB type-1" evidence="13">
    <location>
        <begin position="6"/>
        <end position="89"/>
    </location>
</feature>
<keyword evidence="6" id="KW-0598">Phosphotransferase system</keyword>
<gene>
    <name evidence="15" type="ORF">SAMN02745180_01329</name>
</gene>
<dbReference type="PROSITE" id="PS01035">
    <property type="entry name" value="PTS_EIIB_TYPE_1_CYS"/>
    <property type="match status" value="1"/>
</dbReference>
<dbReference type="PANTHER" id="PTHR30175:SF3">
    <property type="entry name" value="PTS SYSTEM N-ACETYLMURAMIC ACID-SPECIFIC EIIBC COMPONENT"/>
    <property type="match status" value="1"/>
</dbReference>
<organism evidence="15 16">
    <name type="scientific">Sporanaerobacter acetigenes DSM 13106</name>
    <dbReference type="NCBI Taxonomy" id="1123281"/>
    <lineage>
        <taxon>Bacteria</taxon>
        <taxon>Bacillati</taxon>
        <taxon>Bacillota</taxon>
        <taxon>Tissierellia</taxon>
        <taxon>Tissierellales</taxon>
        <taxon>Sporanaerobacteraceae</taxon>
        <taxon>Sporanaerobacter</taxon>
    </lineage>
</organism>
<evidence type="ECO:0000313" key="15">
    <source>
        <dbReference type="EMBL" id="SHH89193.1"/>
    </source>
</evidence>
<keyword evidence="7 12" id="KW-0812">Transmembrane</keyword>
<dbReference type="Pfam" id="PF02378">
    <property type="entry name" value="PTS_EIIC"/>
    <property type="match status" value="1"/>
</dbReference>
<dbReference type="InterPro" id="IPR036878">
    <property type="entry name" value="Glu_permease_IIB"/>
</dbReference>
<dbReference type="InterPro" id="IPR013013">
    <property type="entry name" value="PTS_EIIC_1"/>
</dbReference>
<feature type="transmembrane region" description="Helical" evidence="12">
    <location>
        <begin position="354"/>
        <end position="374"/>
    </location>
</feature>
<accession>A0A1M5WQ93</accession>
<dbReference type="InterPro" id="IPR018113">
    <property type="entry name" value="PTrfase_EIIB_Cys"/>
</dbReference>
<feature type="transmembrane region" description="Helical" evidence="12">
    <location>
        <begin position="322"/>
        <end position="342"/>
    </location>
</feature>
<keyword evidence="4" id="KW-0762">Sugar transport</keyword>
<evidence type="ECO:0000256" key="6">
    <source>
        <dbReference type="ARBA" id="ARBA00022683"/>
    </source>
</evidence>
<feature type="transmembrane region" description="Helical" evidence="12">
    <location>
        <begin position="118"/>
        <end position="138"/>
    </location>
</feature>
<feature type="transmembrane region" description="Helical" evidence="12">
    <location>
        <begin position="420"/>
        <end position="443"/>
    </location>
</feature>
<evidence type="ECO:0000256" key="3">
    <source>
        <dbReference type="ARBA" id="ARBA00022475"/>
    </source>
</evidence>
<feature type="transmembrane region" description="Helical" evidence="12">
    <location>
        <begin position="239"/>
        <end position="260"/>
    </location>
</feature>
<feature type="transmembrane region" description="Helical" evidence="12">
    <location>
        <begin position="150"/>
        <end position="170"/>
    </location>
</feature>
<evidence type="ECO:0000256" key="4">
    <source>
        <dbReference type="ARBA" id="ARBA00022597"/>
    </source>
</evidence>
<dbReference type="GO" id="GO:0090588">
    <property type="term" value="F:protein-phosphocysteine-N-acetylmuramate phosphotransferase system transporter activity"/>
    <property type="evidence" value="ECO:0007669"/>
    <property type="project" value="TreeGrafter"/>
</dbReference>
<dbReference type="EMBL" id="FQXR01000005">
    <property type="protein sequence ID" value="SHH89193.1"/>
    <property type="molecule type" value="Genomic_DNA"/>
</dbReference>
<evidence type="ECO:0000256" key="7">
    <source>
        <dbReference type="ARBA" id="ARBA00022692"/>
    </source>
</evidence>
<name>A0A1M5WQ93_9FIRM</name>
<dbReference type="GO" id="GO:0009401">
    <property type="term" value="P:phosphoenolpyruvate-dependent sugar phosphotransferase system"/>
    <property type="evidence" value="ECO:0007669"/>
    <property type="project" value="UniProtKB-KW"/>
</dbReference>
<evidence type="ECO:0000259" key="13">
    <source>
        <dbReference type="PROSITE" id="PS51098"/>
    </source>
</evidence>
<keyword evidence="8" id="KW-0418">Kinase</keyword>
<dbReference type="FunFam" id="3.30.1360.60:FF:000001">
    <property type="entry name" value="PTS system glucose-specific IIBC component PtsG"/>
    <property type="match status" value="1"/>
</dbReference>
<evidence type="ECO:0000256" key="12">
    <source>
        <dbReference type="SAM" id="Phobius"/>
    </source>
</evidence>
<dbReference type="Gene3D" id="3.30.1360.60">
    <property type="entry name" value="Glucose permease domain IIB"/>
    <property type="match status" value="1"/>
</dbReference>
<proteinExistence type="predicted"/>
<dbReference type="AlphaFoldDB" id="A0A1M5WQ93"/>
<feature type="domain" description="PTS EIIC type-1" evidence="14">
    <location>
        <begin position="116"/>
        <end position="448"/>
    </location>
</feature>
<dbReference type="GO" id="GO:0005886">
    <property type="term" value="C:plasma membrane"/>
    <property type="evidence" value="ECO:0007669"/>
    <property type="project" value="UniProtKB-SubCell"/>
</dbReference>
<keyword evidence="10 12" id="KW-0472">Membrane</keyword>
<evidence type="ECO:0000256" key="8">
    <source>
        <dbReference type="ARBA" id="ARBA00022777"/>
    </source>
</evidence>
<evidence type="ECO:0000259" key="14">
    <source>
        <dbReference type="PROSITE" id="PS51103"/>
    </source>
</evidence>
<comment type="subcellular location">
    <subcellularLocation>
        <location evidence="1">Cell membrane</location>
        <topology evidence="1">Multi-pass membrane protein</topology>
    </subcellularLocation>
</comment>
<dbReference type="OrthoDB" id="92465at2"/>
<keyword evidence="2" id="KW-0813">Transport</keyword>
<evidence type="ECO:0000313" key="16">
    <source>
        <dbReference type="Proteomes" id="UP000184389"/>
    </source>
</evidence>
<evidence type="ECO:0000256" key="5">
    <source>
        <dbReference type="ARBA" id="ARBA00022679"/>
    </source>
</evidence>
<dbReference type="InterPro" id="IPR001996">
    <property type="entry name" value="PTS_IIB_1"/>
</dbReference>
<dbReference type="RefSeq" id="WP_072744007.1">
    <property type="nucleotide sequence ID" value="NZ_FQXR01000005.1"/>
</dbReference>
<dbReference type="InterPro" id="IPR003352">
    <property type="entry name" value="PTS_EIIC"/>
</dbReference>
<evidence type="ECO:0000256" key="10">
    <source>
        <dbReference type="ARBA" id="ARBA00023136"/>
    </source>
</evidence>
<sequence length="448" mass="45971">MSEKIGNMAKGILDNIGGEENILGFENCMTRLRITLRDMSKFDKERLQKVEGVMGVVESGNQIQVVVGPGTAAKVSDHVKDTTNIKVVDVEEFGNAEAVKAQVKEQYKAPGSDFLKKISNIFIPLIPAFIGSGLIMGINNILKTAGVNPTITGLLGVFSGAVFGYMAIMVGMNAARVFGGSPAIGGLMAGITISPGLADVELFGKALIPGRGGIFAVLLVVWFASFIEKKIRKAMPESVELVLTPLLTILISGFASVLVLQPLGGLVSDGIGAAVTGAIDKGGAVTGAILGGTFLPLVMTGLHQGLTPIHADLLQRTGVTTLLPILAMAGAGQVGASIAVLVKTKNERLKKTVANALPVGILGVGEPLIYGVTLPLGKPFLGACIGGAVGGAIVAPLKVGAINMGISGIPLAILIEPGHVGHYLLGILGAYVGGFIATMLLGFKDPVD</sequence>
<evidence type="ECO:0000256" key="11">
    <source>
        <dbReference type="PROSITE-ProRule" id="PRU00421"/>
    </source>
</evidence>
<dbReference type="PANTHER" id="PTHR30175">
    <property type="entry name" value="PHOSPHOTRANSFERASE SYSTEM TRANSPORT PROTEIN"/>
    <property type="match status" value="1"/>
</dbReference>
<dbReference type="GO" id="GO:0016301">
    <property type="term" value="F:kinase activity"/>
    <property type="evidence" value="ECO:0007669"/>
    <property type="project" value="UniProtKB-KW"/>
</dbReference>
<feature type="transmembrane region" description="Helical" evidence="12">
    <location>
        <begin position="177"/>
        <end position="198"/>
    </location>
</feature>
<evidence type="ECO:0000256" key="9">
    <source>
        <dbReference type="ARBA" id="ARBA00022989"/>
    </source>
</evidence>
<reference evidence="15 16" key="1">
    <citation type="submission" date="2016-11" db="EMBL/GenBank/DDBJ databases">
        <authorList>
            <person name="Jaros S."/>
            <person name="Januszkiewicz K."/>
            <person name="Wedrychowicz H."/>
        </authorList>
    </citation>
    <scope>NUCLEOTIDE SEQUENCE [LARGE SCALE GENOMIC DNA]</scope>
    <source>
        <strain evidence="15 16">DSM 13106</strain>
    </source>
</reference>
<dbReference type="GO" id="GO:0008982">
    <property type="term" value="F:protein-N(PI)-phosphohistidine-sugar phosphotransferase activity"/>
    <property type="evidence" value="ECO:0007669"/>
    <property type="project" value="InterPro"/>
</dbReference>
<dbReference type="Proteomes" id="UP000184389">
    <property type="component" value="Unassembled WGS sequence"/>
</dbReference>
<keyword evidence="5" id="KW-0808">Transferase</keyword>
<dbReference type="SUPFAM" id="SSF55604">
    <property type="entry name" value="Glucose permease domain IIB"/>
    <property type="match status" value="1"/>
</dbReference>
<dbReference type="CDD" id="cd00212">
    <property type="entry name" value="PTS_IIB_glc"/>
    <property type="match status" value="1"/>
</dbReference>
<dbReference type="InterPro" id="IPR050558">
    <property type="entry name" value="PTS_Sugar-Specific_Components"/>
</dbReference>
<dbReference type="Pfam" id="PF00367">
    <property type="entry name" value="PTS_EIIB"/>
    <property type="match status" value="1"/>
</dbReference>
<protein>
    <submittedName>
        <fullName evidence="15">PTS system IIB component, Glc family /PTS system IIC component, Glc family</fullName>
    </submittedName>
</protein>
<dbReference type="STRING" id="1123281.SAMN02745180_01329"/>
<evidence type="ECO:0000256" key="1">
    <source>
        <dbReference type="ARBA" id="ARBA00004651"/>
    </source>
</evidence>
<evidence type="ECO:0000256" key="2">
    <source>
        <dbReference type="ARBA" id="ARBA00022448"/>
    </source>
</evidence>
<feature type="transmembrane region" description="Helical" evidence="12">
    <location>
        <begin position="210"/>
        <end position="227"/>
    </location>
</feature>
<feature type="active site" description="Phosphocysteine intermediate; for EIIB activity" evidence="11">
    <location>
        <position position="28"/>
    </location>
</feature>
<keyword evidence="9 12" id="KW-1133">Transmembrane helix</keyword>
<dbReference type="PROSITE" id="PS51098">
    <property type="entry name" value="PTS_EIIB_TYPE_1"/>
    <property type="match status" value="1"/>
</dbReference>
<keyword evidence="3" id="KW-1003">Cell membrane</keyword>
<keyword evidence="16" id="KW-1185">Reference proteome</keyword>